<name>A0A8J3VY06_9ACTN</name>
<dbReference type="AlphaFoldDB" id="A0A8J3VY06"/>
<organism evidence="1 2">
    <name type="scientific">Sphaerimonospora thailandensis</name>
    <dbReference type="NCBI Taxonomy" id="795644"/>
    <lineage>
        <taxon>Bacteria</taxon>
        <taxon>Bacillati</taxon>
        <taxon>Actinomycetota</taxon>
        <taxon>Actinomycetes</taxon>
        <taxon>Streptosporangiales</taxon>
        <taxon>Streptosporangiaceae</taxon>
        <taxon>Sphaerimonospora</taxon>
    </lineage>
</organism>
<evidence type="ECO:0000313" key="1">
    <source>
        <dbReference type="EMBL" id="GIH68465.1"/>
    </source>
</evidence>
<protein>
    <submittedName>
        <fullName evidence="1">Uncharacterized protein</fullName>
    </submittedName>
</protein>
<dbReference type="Proteomes" id="UP000610966">
    <property type="component" value="Unassembled WGS sequence"/>
</dbReference>
<proteinExistence type="predicted"/>
<dbReference type="EMBL" id="BOOG01000008">
    <property type="protein sequence ID" value="GIH68465.1"/>
    <property type="molecule type" value="Genomic_DNA"/>
</dbReference>
<reference evidence="1" key="1">
    <citation type="submission" date="2021-01" db="EMBL/GenBank/DDBJ databases">
        <title>Whole genome shotgun sequence of Sphaerimonospora thailandensis NBRC 107569.</title>
        <authorList>
            <person name="Komaki H."/>
            <person name="Tamura T."/>
        </authorList>
    </citation>
    <scope>NUCLEOTIDE SEQUENCE</scope>
    <source>
        <strain evidence="1">NBRC 107569</strain>
    </source>
</reference>
<gene>
    <name evidence="1" type="ORF">Mth01_07180</name>
</gene>
<comment type="caution">
    <text evidence="1">The sequence shown here is derived from an EMBL/GenBank/DDBJ whole genome shotgun (WGS) entry which is preliminary data.</text>
</comment>
<accession>A0A8J3VY06</accession>
<evidence type="ECO:0000313" key="2">
    <source>
        <dbReference type="Proteomes" id="UP000610966"/>
    </source>
</evidence>
<sequence length="56" mass="5975">MSDACPDITVSHSPRSTGLDLLLMVPGAWDFRRYPNAAGQDVIDRQTPVTETGGAS</sequence>
<keyword evidence="2" id="KW-1185">Reference proteome</keyword>